<dbReference type="SUPFAM" id="SSF48726">
    <property type="entry name" value="Immunoglobulin"/>
    <property type="match status" value="1"/>
</dbReference>
<dbReference type="Gene3D" id="2.60.40.10">
    <property type="entry name" value="Immunoglobulins"/>
    <property type="match status" value="1"/>
</dbReference>
<dbReference type="GeneTree" id="ENSGT01030000234540"/>
<comment type="subcellular location">
    <subcellularLocation>
        <location evidence="1">Membrane</location>
        <topology evidence="1">Single-pass type I membrane protein</topology>
    </subcellularLocation>
</comment>
<evidence type="ECO:0000259" key="13">
    <source>
        <dbReference type="Pfam" id="PF07686"/>
    </source>
</evidence>
<dbReference type="Ensembl" id="ENSCWAT00000015053.1">
    <property type="protein sequence ID" value="ENSCWAP00000013877.1"/>
    <property type="gene ID" value="ENSCWAG00000010725.1"/>
</dbReference>
<keyword evidence="4 12" id="KW-0732">Signal</keyword>
<evidence type="ECO:0000256" key="4">
    <source>
        <dbReference type="ARBA" id="ARBA00022729"/>
    </source>
</evidence>
<keyword evidence="5" id="KW-0391">Immunity</keyword>
<evidence type="ECO:0000256" key="10">
    <source>
        <dbReference type="ARBA" id="ARBA00023180"/>
    </source>
</evidence>
<dbReference type="AlphaFoldDB" id="A0A8C3WGH8"/>
<dbReference type="GO" id="GO:0042110">
    <property type="term" value="P:T cell activation"/>
    <property type="evidence" value="ECO:0007669"/>
    <property type="project" value="TreeGrafter"/>
</dbReference>
<feature type="signal peptide" evidence="12">
    <location>
        <begin position="1"/>
        <end position="22"/>
    </location>
</feature>
<proteinExistence type="predicted"/>
<evidence type="ECO:0000256" key="3">
    <source>
        <dbReference type="ARBA" id="ARBA00022692"/>
    </source>
</evidence>
<keyword evidence="9" id="KW-1015">Disulfide bond</keyword>
<evidence type="ECO:0000256" key="7">
    <source>
        <dbReference type="ARBA" id="ARBA00023130"/>
    </source>
</evidence>
<keyword evidence="2" id="KW-0399">Innate immunity</keyword>
<keyword evidence="11" id="KW-0393">Immunoglobulin domain</keyword>
<evidence type="ECO:0000256" key="2">
    <source>
        <dbReference type="ARBA" id="ARBA00022588"/>
    </source>
</evidence>
<feature type="chain" id="PRO_5034321225" description="Immunoglobulin V-set domain-containing protein" evidence="12">
    <location>
        <begin position="23"/>
        <end position="207"/>
    </location>
</feature>
<evidence type="ECO:0000256" key="1">
    <source>
        <dbReference type="ARBA" id="ARBA00004479"/>
    </source>
</evidence>
<evidence type="ECO:0000256" key="8">
    <source>
        <dbReference type="ARBA" id="ARBA00023136"/>
    </source>
</evidence>
<dbReference type="GO" id="GO:0002250">
    <property type="term" value="P:adaptive immune response"/>
    <property type="evidence" value="ECO:0007669"/>
    <property type="project" value="UniProtKB-KW"/>
</dbReference>
<dbReference type="FunFam" id="2.60.40.10:FF:000820">
    <property type="entry name" value="SLAM family member 7"/>
    <property type="match status" value="1"/>
</dbReference>
<evidence type="ECO:0000256" key="11">
    <source>
        <dbReference type="ARBA" id="ARBA00023319"/>
    </source>
</evidence>
<name>A0A8C3WGH8_9CETA</name>
<keyword evidence="3" id="KW-0812">Transmembrane</keyword>
<reference evidence="14" key="2">
    <citation type="submission" date="2025-09" db="UniProtKB">
        <authorList>
            <consortium name="Ensembl"/>
        </authorList>
    </citation>
    <scope>IDENTIFICATION</scope>
</reference>
<evidence type="ECO:0000256" key="9">
    <source>
        <dbReference type="ARBA" id="ARBA00023157"/>
    </source>
</evidence>
<evidence type="ECO:0000313" key="15">
    <source>
        <dbReference type="Proteomes" id="UP000694540"/>
    </source>
</evidence>
<keyword evidence="15" id="KW-1185">Reference proteome</keyword>
<dbReference type="GO" id="GO:0009897">
    <property type="term" value="C:external side of plasma membrane"/>
    <property type="evidence" value="ECO:0007669"/>
    <property type="project" value="TreeGrafter"/>
</dbReference>
<dbReference type="GO" id="GO:0045087">
    <property type="term" value="P:innate immune response"/>
    <property type="evidence" value="ECO:0007669"/>
    <property type="project" value="UniProtKB-KW"/>
</dbReference>
<protein>
    <recommendedName>
        <fullName evidence="13">Immunoglobulin V-set domain-containing protein</fullName>
    </recommendedName>
</protein>
<organism evidence="14 15">
    <name type="scientific">Catagonus wagneri</name>
    <name type="common">Chacoan peccary</name>
    <dbReference type="NCBI Taxonomy" id="51154"/>
    <lineage>
        <taxon>Eukaryota</taxon>
        <taxon>Metazoa</taxon>
        <taxon>Chordata</taxon>
        <taxon>Craniata</taxon>
        <taxon>Vertebrata</taxon>
        <taxon>Euteleostomi</taxon>
        <taxon>Mammalia</taxon>
        <taxon>Eutheria</taxon>
        <taxon>Laurasiatheria</taxon>
        <taxon>Artiodactyla</taxon>
        <taxon>Suina</taxon>
        <taxon>Tayassuidae</taxon>
        <taxon>Catagonus</taxon>
    </lineage>
</organism>
<dbReference type="Proteomes" id="UP000694540">
    <property type="component" value="Unplaced"/>
</dbReference>
<evidence type="ECO:0000256" key="6">
    <source>
        <dbReference type="ARBA" id="ARBA00022989"/>
    </source>
</evidence>
<keyword evidence="7" id="KW-1064">Adaptive immunity</keyword>
<dbReference type="PANTHER" id="PTHR12080">
    <property type="entry name" value="SIGNALING LYMPHOCYTIC ACTIVATION MOLECULE"/>
    <property type="match status" value="1"/>
</dbReference>
<evidence type="ECO:0000313" key="14">
    <source>
        <dbReference type="Ensembl" id="ENSCWAP00000013877.1"/>
    </source>
</evidence>
<keyword evidence="10" id="KW-0325">Glycoprotein</keyword>
<keyword evidence="6" id="KW-1133">Transmembrane helix</keyword>
<dbReference type="Pfam" id="PF07686">
    <property type="entry name" value="V-set"/>
    <property type="match status" value="1"/>
</dbReference>
<dbReference type="InterPro" id="IPR013106">
    <property type="entry name" value="Ig_V-set"/>
</dbReference>
<dbReference type="InterPro" id="IPR013783">
    <property type="entry name" value="Ig-like_fold"/>
</dbReference>
<dbReference type="PANTHER" id="PTHR12080:SF46">
    <property type="entry name" value="SLAM FAMILY MEMBER 7"/>
    <property type="match status" value="1"/>
</dbReference>
<reference evidence="14" key="1">
    <citation type="submission" date="2025-08" db="UniProtKB">
        <authorList>
            <consortium name="Ensembl"/>
        </authorList>
    </citation>
    <scope>IDENTIFICATION</scope>
</reference>
<dbReference type="InterPro" id="IPR015631">
    <property type="entry name" value="CD2/SLAM_rcpt"/>
</dbReference>
<dbReference type="InterPro" id="IPR036179">
    <property type="entry name" value="Ig-like_dom_sf"/>
</dbReference>
<evidence type="ECO:0000256" key="5">
    <source>
        <dbReference type="ARBA" id="ARBA00022859"/>
    </source>
</evidence>
<sequence length="207" mass="23137">MLGCPACFILFLLCQLSGPAACGTLKKLVGAVGGSVTFPQNLSVHPIDSIIWVFNTTTLVTIQPKTVDKKAVIIVTQQRNKERVDFPNESYSLKLSKLKKNDSGAYRMEMHSSTLQDPLIQEYELRVYASIEEKRGVDTHPEVLSYRPPSGETPEYDTIPHLNNTIPDENSINTLYSTVQIPPKVEKPHPLPTLPDTPKLFTYENII</sequence>
<accession>A0A8C3WGH8</accession>
<keyword evidence="8" id="KW-0472">Membrane</keyword>
<evidence type="ECO:0000256" key="12">
    <source>
        <dbReference type="SAM" id="SignalP"/>
    </source>
</evidence>
<feature type="domain" description="Immunoglobulin V-set" evidence="13">
    <location>
        <begin position="28"/>
        <end position="127"/>
    </location>
</feature>